<dbReference type="InterPro" id="IPR050777">
    <property type="entry name" value="SET2_Histone-Lys_MeTrsfase"/>
</dbReference>
<sequence>MKRISVRRSSVHGRGVFALRPLFAGEFILEYTGTVMSRKRAISRHRRFGEEGHTFLFGLSDGRVLDGSLGGNSARWLNHACVANCEAVEDNGRVYIQAVSDIQPGEELFIAYGLTTEGRASAAVRAQYACRCGHRRCRGTMLAGSSLRFSDSFKVEQAN</sequence>
<dbReference type="SMART" id="SM00317">
    <property type="entry name" value="SET"/>
    <property type="match status" value="1"/>
</dbReference>
<evidence type="ECO:0000259" key="6">
    <source>
        <dbReference type="PROSITE" id="PS50280"/>
    </source>
</evidence>
<dbReference type="PROSITE" id="PS50868">
    <property type="entry name" value="POST_SET"/>
    <property type="match status" value="1"/>
</dbReference>
<keyword evidence="9" id="KW-1185">Reference proteome</keyword>
<evidence type="ECO:0000259" key="7">
    <source>
        <dbReference type="PROSITE" id="PS50868"/>
    </source>
</evidence>
<dbReference type="SUPFAM" id="SSF82199">
    <property type="entry name" value="SET domain"/>
    <property type="match status" value="1"/>
</dbReference>
<evidence type="ECO:0000256" key="5">
    <source>
        <dbReference type="ARBA" id="ARBA00022691"/>
    </source>
</evidence>
<protein>
    <submittedName>
        <fullName evidence="8">SET domain-containing protein</fullName>
    </submittedName>
</protein>
<evidence type="ECO:0000256" key="4">
    <source>
        <dbReference type="ARBA" id="ARBA00022679"/>
    </source>
</evidence>
<dbReference type="RefSeq" id="WP_187639709.1">
    <property type="nucleotide sequence ID" value="NZ_VZQQ01000200.1"/>
</dbReference>
<comment type="caution">
    <text evidence="8">The sequence shown here is derived from an EMBL/GenBank/DDBJ whole genome shotgun (WGS) entry which is preliminary data.</text>
</comment>
<dbReference type="InterPro" id="IPR046341">
    <property type="entry name" value="SET_dom_sf"/>
</dbReference>
<dbReference type="Gene3D" id="2.170.270.10">
    <property type="entry name" value="SET domain"/>
    <property type="match status" value="1"/>
</dbReference>
<organism evidence="8 9">
    <name type="scientific">Paraburkholderia podalyriae</name>
    <dbReference type="NCBI Taxonomy" id="1938811"/>
    <lineage>
        <taxon>Bacteria</taxon>
        <taxon>Pseudomonadati</taxon>
        <taxon>Pseudomonadota</taxon>
        <taxon>Betaproteobacteria</taxon>
        <taxon>Burkholderiales</taxon>
        <taxon>Burkholderiaceae</taxon>
        <taxon>Paraburkholderia</taxon>
    </lineage>
</organism>
<gene>
    <name evidence="8" type="ORF">F6X42_43260</name>
</gene>
<comment type="subcellular location">
    <subcellularLocation>
        <location evidence="1">Chromosome</location>
    </subcellularLocation>
</comment>
<dbReference type="EMBL" id="VZQQ01000200">
    <property type="protein sequence ID" value="MBC8752895.1"/>
    <property type="molecule type" value="Genomic_DNA"/>
</dbReference>
<proteinExistence type="predicted"/>
<keyword evidence="3" id="KW-0489">Methyltransferase</keyword>
<dbReference type="Proteomes" id="UP000736373">
    <property type="component" value="Unassembled WGS sequence"/>
</dbReference>
<evidence type="ECO:0000256" key="2">
    <source>
        <dbReference type="ARBA" id="ARBA00022454"/>
    </source>
</evidence>
<keyword evidence="5" id="KW-0949">S-adenosyl-L-methionine</keyword>
<evidence type="ECO:0000313" key="8">
    <source>
        <dbReference type="EMBL" id="MBC8752895.1"/>
    </source>
</evidence>
<dbReference type="InterPro" id="IPR003616">
    <property type="entry name" value="Post-SET_dom"/>
</dbReference>
<evidence type="ECO:0000313" key="9">
    <source>
        <dbReference type="Proteomes" id="UP000736373"/>
    </source>
</evidence>
<evidence type="ECO:0000256" key="1">
    <source>
        <dbReference type="ARBA" id="ARBA00004286"/>
    </source>
</evidence>
<name>A0ABR7Q2W7_9BURK</name>
<keyword evidence="4" id="KW-0808">Transferase</keyword>
<keyword evidence="2" id="KW-0158">Chromosome</keyword>
<dbReference type="InterPro" id="IPR001214">
    <property type="entry name" value="SET_dom"/>
</dbReference>
<dbReference type="PANTHER" id="PTHR22884">
    <property type="entry name" value="SET DOMAIN PROTEINS"/>
    <property type="match status" value="1"/>
</dbReference>
<dbReference type="PROSITE" id="PS50280">
    <property type="entry name" value="SET"/>
    <property type="match status" value="1"/>
</dbReference>
<feature type="domain" description="SET" evidence="6">
    <location>
        <begin position="2"/>
        <end position="113"/>
    </location>
</feature>
<evidence type="ECO:0000256" key="3">
    <source>
        <dbReference type="ARBA" id="ARBA00022603"/>
    </source>
</evidence>
<dbReference type="Pfam" id="PF00856">
    <property type="entry name" value="SET"/>
    <property type="match status" value="1"/>
</dbReference>
<feature type="domain" description="Post-SET" evidence="7">
    <location>
        <begin position="126"/>
        <end position="142"/>
    </location>
</feature>
<reference evidence="8 9" key="1">
    <citation type="submission" date="2019-09" db="EMBL/GenBank/DDBJ databases">
        <title>Paraburkholderia podalyriae sp. nov., A South African Podalyria-associated rhizobium.</title>
        <authorList>
            <person name="Mavima L."/>
            <person name="Beukes C.W."/>
            <person name="Palmer M."/>
            <person name="De Meyer S.E."/>
            <person name="James E.K."/>
            <person name="Maluk M."/>
            <person name="Avontuur J.R."/>
            <person name="Chan W.Y."/>
            <person name="Venter S.N."/>
            <person name="Steenkamp E.T."/>
        </authorList>
    </citation>
    <scope>NUCLEOTIDE SEQUENCE [LARGE SCALE GENOMIC DNA]</scope>
    <source>
        <strain evidence="8 9">WC7.3b</strain>
    </source>
</reference>
<accession>A0ABR7Q2W7</accession>